<keyword evidence="2" id="KW-1185">Reference proteome</keyword>
<dbReference type="Proteomes" id="UP001066276">
    <property type="component" value="Chromosome 1_1"/>
</dbReference>
<sequence>MSTGGAWKVKDRDRGSGAWGLRLAQKRLAGACERELAGALRGVARRPGADRGHPCRPGARTFYWSGAWPGWRVEHASHVLAHAFR</sequence>
<name>A0AAV7WRP1_PLEWA</name>
<evidence type="ECO:0000313" key="2">
    <source>
        <dbReference type="Proteomes" id="UP001066276"/>
    </source>
</evidence>
<proteinExistence type="predicted"/>
<gene>
    <name evidence="1" type="ORF">NDU88_004367</name>
</gene>
<comment type="caution">
    <text evidence="1">The sequence shown here is derived from an EMBL/GenBank/DDBJ whole genome shotgun (WGS) entry which is preliminary data.</text>
</comment>
<evidence type="ECO:0000313" key="1">
    <source>
        <dbReference type="EMBL" id="KAJ1216768.1"/>
    </source>
</evidence>
<accession>A0AAV7WRP1</accession>
<organism evidence="1 2">
    <name type="scientific">Pleurodeles waltl</name>
    <name type="common">Iberian ribbed newt</name>
    <dbReference type="NCBI Taxonomy" id="8319"/>
    <lineage>
        <taxon>Eukaryota</taxon>
        <taxon>Metazoa</taxon>
        <taxon>Chordata</taxon>
        <taxon>Craniata</taxon>
        <taxon>Vertebrata</taxon>
        <taxon>Euteleostomi</taxon>
        <taxon>Amphibia</taxon>
        <taxon>Batrachia</taxon>
        <taxon>Caudata</taxon>
        <taxon>Salamandroidea</taxon>
        <taxon>Salamandridae</taxon>
        <taxon>Pleurodelinae</taxon>
        <taxon>Pleurodeles</taxon>
    </lineage>
</organism>
<dbReference type="EMBL" id="JANPWB010000001">
    <property type="protein sequence ID" value="KAJ1216768.1"/>
    <property type="molecule type" value="Genomic_DNA"/>
</dbReference>
<reference evidence="1" key="1">
    <citation type="journal article" date="2022" name="bioRxiv">
        <title>Sequencing and chromosome-scale assembly of the giantPleurodeles waltlgenome.</title>
        <authorList>
            <person name="Brown T."/>
            <person name="Elewa A."/>
            <person name="Iarovenko S."/>
            <person name="Subramanian E."/>
            <person name="Araus A.J."/>
            <person name="Petzold A."/>
            <person name="Susuki M."/>
            <person name="Suzuki K.-i.T."/>
            <person name="Hayashi T."/>
            <person name="Toyoda A."/>
            <person name="Oliveira C."/>
            <person name="Osipova E."/>
            <person name="Leigh N.D."/>
            <person name="Simon A."/>
            <person name="Yun M.H."/>
        </authorList>
    </citation>
    <scope>NUCLEOTIDE SEQUENCE</scope>
    <source>
        <strain evidence="1">20211129_DDA</strain>
        <tissue evidence="1">Liver</tissue>
    </source>
</reference>
<protein>
    <submittedName>
        <fullName evidence="1">Uncharacterized protein</fullName>
    </submittedName>
</protein>
<dbReference type="AlphaFoldDB" id="A0AAV7WRP1"/>